<dbReference type="InParanoid" id="K1QXG9"/>
<sequence length="84" mass="9782">MNETPGQVCVWDLVYQLYTMLYWLSTYKQNMHSGRYKRTSSSTQHNALLTFENRGFQRAGDEYVTINSMYDAGNGDYDEPNNGH</sequence>
<dbReference type="EMBL" id="JH817376">
    <property type="protein sequence ID" value="EKC35869.1"/>
    <property type="molecule type" value="Genomic_DNA"/>
</dbReference>
<evidence type="ECO:0000313" key="1">
    <source>
        <dbReference type="EMBL" id="EKC35869.1"/>
    </source>
</evidence>
<reference evidence="1" key="1">
    <citation type="journal article" date="2012" name="Nature">
        <title>The oyster genome reveals stress adaptation and complexity of shell formation.</title>
        <authorList>
            <person name="Zhang G."/>
            <person name="Fang X."/>
            <person name="Guo X."/>
            <person name="Li L."/>
            <person name="Luo R."/>
            <person name="Xu F."/>
            <person name="Yang P."/>
            <person name="Zhang L."/>
            <person name="Wang X."/>
            <person name="Qi H."/>
            <person name="Xiong Z."/>
            <person name="Que H."/>
            <person name="Xie Y."/>
            <person name="Holland P.W."/>
            <person name="Paps J."/>
            <person name="Zhu Y."/>
            <person name="Wu F."/>
            <person name="Chen Y."/>
            <person name="Wang J."/>
            <person name="Peng C."/>
            <person name="Meng J."/>
            <person name="Yang L."/>
            <person name="Liu J."/>
            <person name="Wen B."/>
            <person name="Zhang N."/>
            <person name="Huang Z."/>
            <person name="Zhu Q."/>
            <person name="Feng Y."/>
            <person name="Mount A."/>
            <person name="Hedgecock D."/>
            <person name="Xu Z."/>
            <person name="Liu Y."/>
            <person name="Domazet-Loso T."/>
            <person name="Du Y."/>
            <person name="Sun X."/>
            <person name="Zhang S."/>
            <person name="Liu B."/>
            <person name="Cheng P."/>
            <person name="Jiang X."/>
            <person name="Li J."/>
            <person name="Fan D."/>
            <person name="Wang W."/>
            <person name="Fu W."/>
            <person name="Wang T."/>
            <person name="Wang B."/>
            <person name="Zhang J."/>
            <person name="Peng Z."/>
            <person name="Li Y."/>
            <person name="Li N."/>
            <person name="Wang J."/>
            <person name="Chen M."/>
            <person name="He Y."/>
            <person name="Tan F."/>
            <person name="Song X."/>
            <person name="Zheng Q."/>
            <person name="Huang R."/>
            <person name="Yang H."/>
            <person name="Du X."/>
            <person name="Chen L."/>
            <person name="Yang M."/>
            <person name="Gaffney P.M."/>
            <person name="Wang S."/>
            <person name="Luo L."/>
            <person name="She Z."/>
            <person name="Ming Y."/>
            <person name="Huang W."/>
            <person name="Zhang S."/>
            <person name="Huang B."/>
            <person name="Zhang Y."/>
            <person name="Qu T."/>
            <person name="Ni P."/>
            <person name="Miao G."/>
            <person name="Wang J."/>
            <person name="Wang Q."/>
            <person name="Steinberg C.E."/>
            <person name="Wang H."/>
            <person name="Li N."/>
            <person name="Qian L."/>
            <person name="Zhang G."/>
            <person name="Li Y."/>
            <person name="Yang H."/>
            <person name="Liu X."/>
            <person name="Wang J."/>
            <person name="Yin Y."/>
            <person name="Wang J."/>
        </authorList>
    </citation>
    <scope>NUCLEOTIDE SEQUENCE [LARGE SCALE GENOMIC DNA]</scope>
    <source>
        <strain evidence="1">05x7-T-G4-1.051#20</strain>
    </source>
</reference>
<gene>
    <name evidence="1" type="ORF">CGI_10002961</name>
</gene>
<protein>
    <submittedName>
        <fullName evidence="1">Uncharacterized protein</fullName>
    </submittedName>
</protein>
<dbReference type="HOGENOM" id="CLU_2529649_0_0_1"/>
<name>K1QXG9_MAGGI</name>
<dbReference type="AlphaFoldDB" id="K1QXG9"/>
<organism evidence="1">
    <name type="scientific">Magallana gigas</name>
    <name type="common">Pacific oyster</name>
    <name type="synonym">Crassostrea gigas</name>
    <dbReference type="NCBI Taxonomy" id="29159"/>
    <lineage>
        <taxon>Eukaryota</taxon>
        <taxon>Metazoa</taxon>
        <taxon>Spiralia</taxon>
        <taxon>Lophotrochozoa</taxon>
        <taxon>Mollusca</taxon>
        <taxon>Bivalvia</taxon>
        <taxon>Autobranchia</taxon>
        <taxon>Pteriomorphia</taxon>
        <taxon>Ostreida</taxon>
        <taxon>Ostreoidea</taxon>
        <taxon>Ostreidae</taxon>
        <taxon>Magallana</taxon>
    </lineage>
</organism>
<accession>K1QXG9</accession>
<proteinExistence type="predicted"/>